<organism evidence="1 2">
    <name type="scientific">Trichophyton interdigitale (strain MR816)</name>
    <dbReference type="NCBI Taxonomy" id="1215338"/>
    <lineage>
        <taxon>Eukaryota</taxon>
        <taxon>Fungi</taxon>
        <taxon>Dikarya</taxon>
        <taxon>Ascomycota</taxon>
        <taxon>Pezizomycotina</taxon>
        <taxon>Eurotiomycetes</taxon>
        <taxon>Eurotiomycetidae</taxon>
        <taxon>Onygenales</taxon>
        <taxon>Arthrodermataceae</taxon>
        <taxon>Trichophyton</taxon>
    </lineage>
</organism>
<dbReference type="HOGENOM" id="CLU_2607731_0_0_1"/>
<dbReference type="Proteomes" id="UP000024533">
    <property type="component" value="Unassembled WGS sequence"/>
</dbReference>
<proteinExistence type="predicted"/>
<gene>
    <name evidence="1" type="ORF">H109_01735</name>
</gene>
<dbReference type="AlphaFoldDB" id="A0A059JFL3"/>
<dbReference type="EMBL" id="AOKY01000131">
    <property type="protein sequence ID" value="KDB26473.1"/>
    <property type="molecule type" value="Genomic_DNA"/>
</dbReference>
<evidence type="ECO:0000313" key="2">
    <source>
        <dbReference type="Proteomes" id="UP000024533"/>
    </source>
</evidence>
<evidence type="ECO:0000313" key="1">
    <source>
        <dbReference type="EMBL" id="KDB26473.1"/>
    </source>
</evidence>
<accession>A0A059JFL3</accession>
<name>A0A059JFL3_TRIIM</name>
<dbReference type="STRING" id="1215338.A0A059JFL3"/>
<reference evidence="1 2" key="1">
    <citation type="submission" date="2014-02" db="EMBL/GenBank/DDBJ databases">
        <title>The Genome Sequence of Trichophyton interdigitale MR816.</title>
        <authorList>
            <consortium name="The Broad Institute Genomics Platform"/>
            <person name="Cuomo C.A."/>
            <person name="White T.C."/>
            <person name="Graser Y."/>
            <person name="Martinez-Rossi N."/>
            <person name="Heitman J."/>
            <person name="Young S.K."/>
            <person name="Zeng Q."/>
            <person name="Gargeya S."/>
            <person name="Abouelleil A."/>
            <person name="Alvarado L."/>
            <person name="Chapman S.B."/>
            <person name="Gainer-Dewar J."/>
            <person name="Goldberg J."/>
            <person name="Griggs A."/>
            <person name="Gujja S."/>
            <person name="Hansen M."/>
            <person name="Howarth C."/>
            <person name="Imamovic A."/>
            <person name="Larimer J."/>
            <person name="Martinez D."/>
            <person name="Murphy C."/>
            <person name="Pearson M.D."/>
            <person name="Persinoti G."/>
            <person name="Poon T."/>
            <person name="Priest M."/>
            <person name="Roberts A.D."/>
            <person name="Saif S."/>
            <person name="Shea T.D."/>
            <person name="Sykes S.N."/>
            <person name="Wortman J."/>
            <person name="Nusbaum C."/>
            <person name="Birren B."/>
        </authorList>
    </citation>
    <scope>NUCLEOTIDE SEQUENCE [LARGE SCALE GENOMIC DNA]</scope>
    <source>
        <strain evidence="1 2">MR816</strain>
    </source>
</reference>
<comment type="caution">
    <text evidence="1">The sequence shown here is derived from an EMBL/GenBank/DDBJ whole genome shotgun (WGS) entry which is preliminary data.</text>
</comment>
<sequence length="79" mass="8999">MPHSLMSRSRDEQEIGEAKKLAVAILNMFDPGIIYEIEDDKIDRPTNALSMTPDIYYLFGNFDLLSSLWTQTILHTPIG</sequence>
<dbReference type="OrthoDB" id="10597871at2759"/>
<keyword evidence="2" id="KW-1185">Reference proteome</keyword>
<protein>
    <submittedName>
        <fullName evidence="1">Uncharacterized protein</fullName>
    </submittedName>
</protein>